<evidence type="ECO:0000256" key="12">
    <source>
        <dbReference type="ARBA" id="ARBA00038669"/>
    </source>
</evidence>
<dbReference type="EMBL" id="BAAAQD010000001">
    <property type="protein sequence ID" value="GAA1501835.1"/>
    <property type="molecule type" value="Genomic_DNA"/>
</dbReference>
<comment type="catalytic activity">
    <reaction evidence="15">
        <text>Ni(2+)(out) + ATP + H2O = Ni(2+)(in) + ADP + phosphate + H(+)</text>
        <dbReference type="Rhea" id="RHEA:15557"/>
        <dbReference type="ChEBI" id="CHEBI:15377"/>
        <dbReference type="ChEBI" id="CHEBI:15378"/>
        <dbReference type="ChEBI" id="CHEBI:30616"/>
        <dbReference type="ChEBI" id="CHEBI:43474"/>
        <dbReference type="ChEBI" id="CHEBI:49786"/>
        <dbReference type="ChEBI" id="CHEBI:456216"/>
        <dbReference type="EC" id="7.2.2.11"/>
    </reaction>
    <physiologicalReaction direction="left-to-right" evidence="15">
        <dbReference type="Rhea" id="RHEA:15558"/>
    </physiologicalReaction>
</comment>
<dbReference type="EC" id="7.2.2.11" evidence="13"/>
<dbReference type="InterPro" id="IPR017871">
    <property type="entry name" value="ABC_transporter-like_CS"/>
</dbReference>
<keyword evidence="4" id="KW-1003">Cell membrane</keyword>
<dbReference type="InterPro" id="IPR027417">
    <property type="entry name" value="P-loop_NTPase"/>
</dbReference>
<dbReference type="PANTHER" id="PTHR43297:SF13">
    <property type="entry name" value="NICKEL ABC TRANSPORTER, ATP-BINDING PROTEIN"/>
    <property type="match status" value="1"/>
</dbReference>
<evidence type="ECO:0000256" key="7">
    <source>
        <dbReference type="ARBA" id="ARBA00022840"/>
    </source>
</evidence>
<gene>
    <name evidence="17" type="ORF">GCM10009827_012400</name>
</gene>
<feature type="domain" description="ABC transporter" evidence="16">
    <location>
        <begin position="24"/>
        <end position="272"/>
    </location>
</feature>
<keyword evidence="5" id="KW-0533">Nickel</keyword>
<comment type="subcellular location">
    <subcellularLocation>
        <location evidence="1">Cell membrane</location>
        <topology evidence="1">Peripheral membrane protein</topology>
    </subcellularLocation>
</comment>
<evidence type="ECO:0000256" key="14">
    <source>
        <dbReference type="ARBA" id="ARBA00044143"/>
    </source>
</evidence>
<keyword evidence="9" id="KW-0406">Ion transport</keyword>
<keyword evidence="3" id="KW-0813">Transport</keyword>
<evidence type="ECO:0000256" key="8">
    <source>
        <dbReference type="ARBA" id="ARBA00022967"/>
    </source>
</evidence>
<dbReference type="CDD" id="cd03257">
    <property type="entry name" value="ABC_NikE_OppD_transporters"/>
    <property type="match status" value="1"/>
</dbReference>
<evidence type="ECO:0000256" key="15">
    <source>
        <dbReference type="ARBA" id="ARBA00048610"/>
    </source>
</evidence>
<sequence length="287" mass="30497">MTETTNTTKPTGAGGPAGATQLVVDVSQLTVELGDPDRGHGVRIGPVDLRIGRGECVCVVGTSGAGKSTIGQALLGMLGPGGRVTGGSVRVAGTSLFEADDKTLRSLRGSTVTMIFQDPTSALNPVRRLDKIFADVLKAHGTTGKDEIVARTREALTAAELDPDAAMRRYAHELSGGMRQRVMVALALVNRPAVIVADEPTTALDPTTQKEVIELFGVLKRTNTLVVITHDLRVARRLADRIVVMSLGRIVETGTVEEIMTAPRHPVTQGLVANQKLTKVVKRRDRS</sequence>
<dbReference type="PROSITE" id="PS50893">
    <property type="entry name" value="ABC_TRANSPORTER_2"/>
    <property type="match status" value="1"/>
</dbReference>
<dbReference type="Pfam" id="PF00005">
    <property type="entry name" value="ABC_tran"/>
    <property type="match status" value="1"/>
</dbReference>
<keyword evidence="10" id="KW-0921">Nickel transport</keyword>
<keyword evidence="11" id="KW-0472">Membrane</keyword>
<evidence type="ECO:0000256" key="10">
    <source>
        <dbReference type="ARBA" id="ARBA00023112"/>
    </source>
</evidence>
<keyword evidence="18" id="KW-1185">Reference proteome</keyword>
<dbReference type="Gene3D" id="3.40.50.300">
    <property type="entry name" value="P-loop containing nucleotide triphosphate hydrolases"/>
    <property type="match status" value="1"/>
</dbReference>
<dbReference type="InterPro" id="IPR050388">
    <property type="entry name" value="ABC_Ni/Peptide_Import"/>
</dbReference>
<evidence type="ECO:0000256" key="9">
    <source>
        <dbReference type="ARBA" id="ARBA00023065"/>
    </source>
</evidence>
<name>A0ABP4KGA3_9ACTN</name>
<evidence type="ECO:0000256" key="11">
    <source>
        <dbReference type="ARBA" id="ARBA00023136"/>
    </source>
</evidence>
<dbReference type="InterPro" id="IPR003439">
    <property type="entry name" value="ABC_transporter-like_ATP-bd"/>
</dbReference>
<evidence type="ECO:0000256" key="4">
    <source>
        <dbReference type="ARBA" id="ARBA00022475"/>
    </source>
</evidence>
<reference evidence="18" key="1">
    <citation type="journal article" date="2019" name="Int. J. Syst. Evol. Microbiol.">
        <title>The Global Catalogue of Microorganisms (GCM) 10K type strain sequencing project: providing services to taxonomists for standard genome sequencing and annotation.</title>
        <authorList>
            <consortium name="The Broad Institute Genomics Platform"/>
            <consortium name="The Broad Institute Genome Sequencing Center for Infectious Disease"/>
            <person name="Wu L."/>
            <person name="Ma J."/>
        </authorList>
    </citation>
    <scope>NUCLEOTIDE SEQUENCE [LARGE SCALE GENOMIC DNA]</scope>
    <source>
        <strain evidence="18">JCM 15933</strain>
    </source>
</reference>
<proteinExistence type="inferred from homology"/>
<keyword evidence="8" id="KW-1278">Translocase</keyword>
<comment type="caution">
    <text evidence="17">The sequence shown here is derived from an EMBL/GenBank/DDBJ whole genome shotgun (WGS) entry which is preliminary data.</text>
</comment>
<evidence type="ECO:0000256" key="5">
    <source>
        <dbReference type="ARBA" id="ARBA00022596"/>
    </source>
</evidence>
<dbReference type="SUPFAM" id="SSF52540">
    <property type="entry name" value="P-loop containing nucleoside triphosphate hydrolases"/>
    <property type="match status" value="1"/>
</dbReference>
<evidence type="ECO:0000259" key="16">
    <source>
        <dbReference type="PROSITE" id="PS50893"/>
    </source>
</evidence>
<dbReference type="PROSITE" id="PS00211">
    <property type="entry name" value="ABC_TRANSPORTER_1"/>
    <property type="match status" value="1"/>
</dbReference>
<evidence type="ECO:0000313" key="18">
    <source>
        <dbReference type="Proteomes" id="UP001501470"/>
    </source>
</evidence>
<comment type="subunit">
    <text evidence="12">The complex is composed of two ATP-binding proteins (NikD and NikE), two transmembrane proteins (NikB and NikC) and a solute-binding protein (NikA).</text>
</comment>
<keyword evidence="6" id="KW-0547">Nucleotide-binding</keyword>
<keyword evidence="7" id="KW-0067">ATP-binding</keyword>
<dbReference type="Proteomes" id="UP001501470">
    <property type="component" value="Unassembled WGS sequence"/>
</dbReference>
<dbReference type="InterPro" id="IPR003593">
    <property type="entry name" value="AAA+_ATPase"/>
</dbReference>
<evidence type="ECO:0000313" key="17">
    <source>
        <dbReference type="EMBL" id="GAA1501835.1"/>
    </source>
</evidence>
<organism evidence="17 18">
    <name type="scientific">Dactylosporangium maewongense</name>
    <dbReference type="NCBI Taxonomy" id="634393"/>
    <lineage>
        <taxon>Bacteria</taxon>
        <taxon>Bacillati</taxon>
        <taxon>Actinomycetota</taxon>
        <taxon>Actinomycetes</taxon>
        <taxon>Micromonosporales</taxon>
        <taxon>Micromonosporaceae</taxon>
        <taxon>Dactylosporangium</taxon>
    </lineage>
</organism>
<evidence type="ECO:0000256" key="1">
    <source>
        <dbReference type="ARBA" id="ARBA00004202"/>
    </source>
</evidence>
<evidence type="ECO:0000256" key="3">
    <source>
        <dbReference type="ARBA" id="ARBA00022448"/>
    </source>
</evidence>
<dbReference type="SMART" id="SM00382">
    <property type="entry name" value="AAA"/>
    <property type="match status" value="1"/>
</dbReference>
<dbReference type="RefSeq" id="WP_344500370.1">
    <property type="nucleotide sequence ID" value="NZ_BAAAQD010000001.1"/>
</dbReference>
<accession>A0ABP4KGA3</accession>
<comment type="similarity">
    <text evidence="2">Belongs to the ABC transporter superfamily.</text>
</comment>
<dbReference type="PANTHER" id="PTHR43297">
    <property type="entry name" value="OLIGOPEPTIDE TRANSPORT ATP-BINDING PROTEIN APPD"/>
    <property type="match status" value="1"/>
</dbReference>
<evidence type="ECO:0000256" key="6">
    <source>
        <dbReference type="ARBA" id="ARBA00022741"/>
    </source>
</evidence>
<evidence type="ECO:0000256" key="13">
    <source>
        <dbReference type="ARBA" id="ARBA00039098"/>
    </source>
</evidence>
<evidence type="ECO:0000256" key="2">
    <source>
        <dbReference type="ARBA" id="ARBA00005417"/>
    </source>
</evidence>
<protein>
    <recommendedName>
        <fullName evidence="14">Nickel import system ATP-binding protein NikD</fullName>
        <ecNumber evidence="13">7.2.2.11</ecNumber>
    </recommendedName>
</protein>